<dbReference type="EMBL" id="JXJU01000003">
    <property type="protein sequence ID" value="PCS00700.1"/>
    <property type="molecule type" value="Genomic_DNA"/>
</dbReference>
<evidence type="ECO:0008006" key="3">
    <source>
        <dbReference type="Google" id="ProtNLM"/>
    </source>
</evidence>
<dbReference type="AlphaFoldDB" id="A0A2A5RN01"/>
<dbReference type="Pfam" id="PF06133">
    <property type="entry name" value="Com_YlbF"/>
    <property type="match status" value="1"/>
</dbReference>
<keyword evidence="2" id="KW-1185">Reference proteome</keyword>
<gene>
    <name evidence="1" type="ORF">RT41_GL001082</name>
</gene>
<dbReference type="RefSeq" id="WP_054639189.1">
    <property type="nucleotide sequence ID" value="NZ_BBAL01000002.1"/>
</dbReference>
<dbReference type="InterPro" id="IPR023378">
    <property type="entry name" value="YheA/YmcA-like_dom_sf"/>
</dbReference>
<evidence type="ECO:0000313" key="1">
    <source>
        <dbReference type="EMBL" id="PCS00700.1"/>
    </source>
</evidence>
<proteinExistence type="predicted"/>
<dbReference type="SUPFAM" id="SSF158622">
    <property type="entry name" value="YheA/YmcA-like"/>
    <property type="match status" value="1"/>
</dbReference>
<dbReference type="Gene3D" id="1.20.1500.10">
    <property type="entry name" value="YheA/YmcA-like"/>
    <property type="match status" value="1"/>
</dbReference>
<sequence>MLIIDEKLLALDEQIDQIVAEFINLPEVTTYRLAKIEFNKDHELQDKLRLLNAQADYILYRPELKQLQKEIITNDKVYALKLAENDVQVVLSELTERIARSISDHIYIDENLPLKGGSRHDRHHRK</sequence>
<dbReference type="InterPro" id="IPR010368">
    <property type="entry name" value="Com_YlbF"/>
</dbReference>
<dbReference type="STRING" id="1291764.GCA_001311235_00773"/>
<evidence type="ECO:0000313" key="2">
    <source>
        <dbReference type="Proteomes" id="UP000218181"/>
    </source>
</evidence>
<organism evidence="1 2">
    <name type="scientific">Lactococcus fujiensis JCM 16395</name>
    <dbReference type="NCBI Taxonomy" id="1291764"/>
    <lineage>
        <taxon>Bacteria</taxon>
        <taxon>Bacillati</taxon>
        <taxon>Bacillota</taxon>
        <taxon>Bacilli</taxon>
        <taxon>Lactobacillales</taxon>
        <taxon>Streptococcaceae</taxon>
        <taxon>Lactococcus</taxon>
    </lineage>
</organism>
<comment type="caution">
    <text evidence="1">The sequence shown here is derived from an EMBL/GenBank/DDBJ whole genome shotgun (WGS) entry which is preliminary data.</text>
</comment>
<dbReference type="OrthoDB" id="2242751at2"/>
<reference evidence="1 2" key="1">
    <citation type="submission" date="2014-12" db="EMBL/GenBank/DDBJ databases">
        <title>Draft genome sequences of 10 type strains of Lactococcus.</title>
        <authorList>
            <person name="Sun Z."/>
            <person name="Zhong Z."/>
            <person name="Liu W."/>
            <person name="Zhang W."/>
            <person name="Zhang H."/>
        </authorList>
    </citation>
    <scope>NUCLEOTIDE SEQUENCE [LARGE SCALE GENOMIC DNA]</scope>
    <source>
        <strain evidence="1 2">JCM 16395</strain>
    </source>
</reference>
<dbReference type="Proteomes" id="UP000218181">
    <property type="component" value="Unassembled WGS sequence"/>
</dbReference>
<accession>A0A2A5RN01</accession>
<name>A0A2A5RN01_9LACT</name>
<protein>
    <recommendedName>
        <fullName evidence="3">YlbF family regulator</fullName>
    </recommendedName>
</protein>